<dbReference type="EMBL" id="BNCO01000093">
    <property type="protein sequence ID" value="GIL67077.1"/>
    <property type="molecule type" value="Genomic_DNA"/>
</dbReference>
<accession>A0A8J4BX25</accession>
<reference evidence="3" key="1">
    <citation type="journal article" date="2021" name="Proc. Natl. Acad. Sci. U.S.A.">
        <title>Three genomes in the algal genus Volvox reveal the fate of a haploid sex-determining region after a transition to homothallism.</title>
        <authorList>
            <person name="Yamamoto K."/>
            <person name="Hamaji T."/>
            <person name="Kawai-Toyooka H."/>
            <person name="Matsuzaki R."/>
            <person name="Takahashi F."/>
            <person name="Nishimura Y."/>
            <person name="Kawachi M."/>
            <person name="Noguchi H."/>
            <person name="Minakuchi Y."/>
            <person name="Umen J.G."/>
            <person name="Toyoda A."/>
            <person name="Nozaki H."/>
        </authorList>
    </citation>
    <scope>NUCLEOTIDE SEQUENCE</scope>
    <source>
        <strain evidence="3">NIES-3780</strain>
    </source>
</reference>
<comment type="caution">
    <text evidence="3">The sequence shown here is derived from an EMBL/GenBank/DDBJ whole genome shotgun (WGS) entry which is preliminary data.</text>
</comment>
<feature type="transmembrane region" description="Helical" evidence="2">
    <location>
        <begin position="143"/>
        <end position="160"/>
    </location>
</feature>
<evidence type="ECO:0000313" key="3">
    <source>
        <dbReference type="EMBL" id="GIL67077.1"/>
    </source>
</evidence>
<protein>
    <recommendedName>
        <fullName evidence="5">Transmembrane protein</fullName>
    </recommendedName>
</protein>
<evidence type="ECO:0000256" key="2">
    <source>
        <dbReference type="SAM" id="Phobius"/>
    </source>
</evidence>
<feature type="transmembrane region" description="Helical" evidence="2">
    <location>
        <begin position="6"/>
        <end position="28"/>
    </location>
</feature>
<keyword evidence="2" id="KW-1133">Transmembrane helix</keyword>
<sequence length="330" mass="34602">MNTLVASVWFVCAVLNLAALILAWLYLFEALSKEIVGLEEDYKRRTGQLSDDQNSTNPFADAYAPLGRGPGKVPSPVQPSATAQDHEGADGDGQTVADHLAYTAKKKLLSRFSLGVSSYLAAEICIVLLPLFVISVLQSTVQVLQFVVYFIFMAVLIVIFRPQEQSSYLMIGFSEEDAEERGVNHLLTGIAIDMVSSTHNGGAAATSAVVAGPSSAAGAGPSAPSRSSRKAAIDAERYHKVPSAPSSSTTVPAGNQFAPLPVSTLGSGSAPGAQGAVPQSTRSAKRGPQPRTRQPPTQPAPDSGQFTLCSDDEEGDDASHPLTRGKGNGY</sequence>
<name>A0A8J4BX25_9CHLO</name>
<feature type="region of interest" description="Disordered" evidence="1">
    <location>
        <begin position="241"/>
        <end position="330"/>
    </location>
</feature>
<evidence type="ECO:0000313" key="4">
    <source>
        <dbReference type="Proteomes" id="UP000747399"/>
    </source>
</evidence>
<keyword evidence="4" id="KW-1185">Reference proteome</keyword>
<feature type="transmembrane region" description="Helical" evidence="2">
    <location>
        <begin position="112"/>
        <end position="137"/>
    </location>
</feature>
<evidence type="ECO:0008006" key="5">
    <source>
        <dbReference type="Google" id="ProtNLM"/>
    </source>
</evidence>
<evidence type="ECO:0000256" key="1">
    <source>
        <dbReference type="SAM" id="MobiDB-lite"/>
    </source>
</evidence>
<dbReference type="Proteomes" id="UP000747399">
    <property type="component" value="Unassembled WGS sequence"/>
</dbReference>
<proteinExistence type="predicted"/>
<organism evidence="3 4">
    <name type="scientific">Volvox africanus</name>
    <dbReference type="NCBI Taxonomy" id="51714"/>
    <lineage>
        <taxon>Eukaryota</taxon>
        <taxon>Viridiplantae</taxon>
        <taxon>Chlorophyta</taxon>
        <taxon>core chlorophytes</taxon>
        <taxon>Chlorophyceae</taxon>
        <taxon>CS clade</taxon>
        <taxon>Chlamydomonadales</taxon>
        <taxon>Volvocaceae</taxon>
        <taxon>Volvox</taxon>
    </lineage>
</organism>
<feature type="compositionally biased region" description="Low complexity" evidence="1">
    <location>
        <begin position="241"/>
        <end position="253"/>
    </location>
</feature>
<gene>
    <name evidence="3" type="ORF">Vafri_20509</name>
</gene>
<feature type="region of interest" description="Disordered" evidence="1">
    <location>
        <begin position="72"/>
        <end position="92"/>
    </location>
</feature>
<keyword evidence="2" id="KW-0472">Membrane</keyword>
<keyword evidence="2" id="KW-0812">Transmembrane</keyword>
<dbReference type="AlphaFoldDB" id="A0A8J4BX25"/>